<dbReference type="HOGENOM" id="CLU_026689_0_0_0"/>
<dbReference type="Gene3D" id="3.10.105.10">
    <property type="entry name" value="Dipeptide-binding Protein, Domain 3"/>
    <property type="match status" value="1"/>
</dbReference>
<proteinExistence type="predicted"/>
<dbReference type="GO" id="GO:0030288">
    <property type="term" value="C:outer membrane-bounded periplasmic space"/>
    <property type="evidence" value="ECO:0007669"/>
    <property type="project" value="TreeGrafter"/>
</dbReference>
<keyword evidence="5" id="KW-1185">Reference proteome</keyword>
<evidence type="ECO:0000313" key="5">
    <source>
        <dbReference type="Proteomes" id="UP000030661"/>
    </source>
</evidence>
<dbReference type="Proteomes" id="UP000030661">
    <property type="component" value="Unassembled WGS sequence"/>
</dbReference>
<dbReference type="GO" id="GO:0015833">
    <property type="term" value="P:peptide transport"/>
    <property type="evidence" value="ECO:0007669"/>
    <property type="project" value="TreeGrafter"/>
</dbReference>
<evidence type="ECO:0000259" key="3">
    <source>
        <dbReference type="Pfam" id="PF00496"/>
    </source>
</evidence>
<accession>A0A081C530</accession>
<protein>
    <submittedName>
        <fullName evidence="4">ABC-type transport system, periplasmic binding protein</fullName>
    </submittedName>
</protein>
<evidence type="ECO:0000256" key="1">
    <source>
        <dbReference type="ARBA" id="ARBA00022729"/>
    </source>
</evidence>
<dbReference type="STRING" id="1499967.U27_06670"/>
<gene>
    <name evidence="4" type="ORF">U27_06670</name>
</gene>
<dbReference type="CDD" id="cd08497">
    <property type="entry name" value="MbnE-like"/>
    <property type="match status" value="1"/>
</dbReference>
<dbReference type="InterPro" id="IPR000914">
    <property type="entry name" value="SBP_5_dom"/>
</dbReference>
<name>A0A081C530_VECG1</name>
<dbReference type="Pfam" id="PF00496">
    <property type="entry name" value="SBP_bac_5"/>
    <property type="match status" value="1"/>
</dbReference>
<dbReference type="EMBL" id="DF820470">
    <property type="protein sequence ID" value="GAK59685.1"/>
    <property type="molecule type" value="Genomic_DNA"/>
</dbReference>
<organism evidence="4">
    <name type="scientific">Vecturithrix granuli</name>
    <dbReference type="NCBI Taxonomy" id="1499967"/>
    <lineage>
        <taxon>Bacteria</taxon>
        <taxon>Candidatus Moduliflexota</taxon>
        <taxon>Candidatus Vecturitrichia</taxon>
        <taxon>Candidatus Vecturitrichales</taxon>
        <taxon>Candidatus Vecturitrichaceae</taxon>
        <taxon>Candidatus Vecturithrix</taxon>
    </lineage>
</organism>
<dbReference type="PANTHER" id="PTHR30290:SF64">
    <property type="entry name" value="ABC TRANSPORTER PERIPLASMIC BINDING PROTEIN"/>
    <property type="match status" value="1"/>
</dbReference>
<feature type="signal peptide" evidence="2">
    <location>
        <begin position="1"/>
        <end position="27"/>
    </location>
</feature>
<feature type="domain" description="Solute-binding protein family 5" evidence="3">
    <location>
        <begin position="92"/>
        <end position="469"/>
    </location>
</feature>
<dbReference type="GO" id="GO:1904680">
    <property type="term" value="F:peptide transmembrane transporter activity"/>
    <property type="evidence" value="ECO:0007669"/>
    <property type="project" value="TreeGrafter"/>
</dbReference>
<dbReference type="eggNOG" id="COG4166">
    <property type="taxonomic scope" value="Bacteria"/>
</dbReference>
<dbReference type="GO" id="GO:0043190">
    <property type="term" value="C:ATP-binding cassette (ABC) transporter complex"/>
    <property type="evidence" value="ECO:0007669"/>
    <property type="project" value="InterPro"/>
</dbReference>
<evidence type="ECO:0000256" key="2">
    <source>
        <dbReference type="SAM" id="SignalP"/>
    </source>
</evidence>
<dbReference type="SUPFAM" id="SSF53850">
    <property type="entry name" value="Periplasmic binding protein-like II"/>
    <property type="match status" value="1"/>
</dbReference>
<dbReference type="InterPro" id="IPR039424">
    <property type="entry name" value="SBP_5"/>
</dbReference>
<sequence>MKLSGKTRVRALLLFILVSSITTVSFAEWVVNTDFPLIGDPRAEKGGMLRYAIPSYPATFRIHGPSANTTFNSLMGGLVYQTLVRIHPNTLEMIPGLAEAWEIQEDNKTFLFRLNPEARWEDGQPVTPEDVVFSWELVIDPETKDPYSADLFSRMFEKPEIIDEHTIKFIAKTLHWRNFLFCGANLPILPAHTFRGKDYLQAFNWDLPNGSGPYRLLKFRKGNDIVFQRRDDFWAKETRTYQGLYNFNQITFEVVRDENLMFEKFKKGEFDFHLVNVAKKWVTEMDFDKIRQGWIQKRKVYQFVPNGVYGLALNMRRPPLDDVRVRKALAYLYNRPVFMEKLFFNEYLDMNSYFPGSPYENPNNEKIGYDPEKAAKLLTEAGWTVRNAQGILVRDGIPFTLTLLYFSKASERHLTIFQEDLKKAGIELNLKLLDASAMFKLVDERNFDLVNMAWNALVFPNPESEYHSKYADMNQTNNITGIKIPRVDEILEAYPLMFDLNERIKVLQELDGLVYNEHPYILNWYGPYDRILYWNRFGMPEGYLNKFGNYEDILALWWYDQEKDQALKEAIDKNIALPVGTTDVLYWLNHSQTTP</sequence>
<dbReference type="AlphaFoldDB" id="A0A081C530"/>
<reference evidence="4" key="1">
    <citation type="journal article" date="2015" name="PeerJ">
        <title>First genomic representation of candidate bacterial phylum KSB3 points to enhanced environmental sensing as a trigger of wastewater bulking.</title>
        <authorList>
            <person name="Sekiguchi Y."/>
            <person name="Ohashi A."/>
            <person name="Parks D.H."/>
            <person name="Yamauchi T."/>
            <person name="Tyson G.W."/>
            <person name="Hugenholtz P."/>
        </authorList>
    </citation>
    <scope>NUCLEOTIDE SEQUENCE [LARGE SCALE GENOMIC DNA]</scope>
</reference>
<dbReference type="InterPro" id="IPR030678">
    <property type="entry name" value="Peptide/Ni-bd"/>
</dbReference>
<feature type="chain" id="PRO_5001755637" evidence="2">
    <location>
        <begin position="28"/>
        <end position="595"/>
    </location>
</feature>
<dbReference type="PANTHER" id="PTHR30290">
    <property type="entry name" value="PERIPLASMIC BINDING COMPONENT OF ABC TRANSPORTER"/>
    <property type="match status" value="1"/>
</dbReference>
<dbReference type="Gene3D" id="3.40.190.10">
    <property type="entry name" value="Periplasmic binding protein-like II"/>
    <property type="match status" value="1"/>
</dbReference>
<keyword evidence="1 2" id="KW-0732">Signal</keyword>
<dbReference type="GO" id="GO:0042884">
    <property type="term" value="P:microcin transport"/>
    <property type="evidence" value="ECO:0007669"/>
    <property type="project" value="TreeGrafter"/>
</dbReference>
<evidence type="ECO:0000313" key="4">
    <source>
        <dbReference type="EMBL" id="GAK59685.1"/>
    </source>
</evidence>
<dbReference type="PIRSF" id="PIRSF002741">
    <property type="entry name" value="MppA"/>
    <property type="match status" value="1"/>
</dbReference>